<dbReference type="VEuPathDB" id="TrichDB:TVAGG3_0392140"/>
<gene>
    <name evidence="1" type="ORF">TVAG_185990</name>
</gene>
<keyword evidence="2" id="KW-1185">Reference proteome</keyword>
<protein>
    <submittedName>
        <fullName evidence="1">Uncharacterized protein</fullName>
    </submittedName>
</protein>
<dbReference type="InParanoid" id="A2D8P2"/>
<dbReference type="GO" id="GO:0003830">
    <property type="term" value="F:beta-1,4-mannosylglycoprotein 4-beta-N-acetylglucosaminyltransferase activity"/>
    <property type="evidence" value="ECO:0007669"/>
    <property type="project" value="InterPro"/>
</dbReference>
<dbReference type="InterPro" id="IPR006813">
    <property type="entry name" value="Glyco_trans_17"/>
</dbReference>
<dbReference type="EMBL" id="DS113179">
    <property type="protein sequence ID" value="EAY23291.1"/>
    <property type="molecule type" value="Genomic_DNA"/>
</dbReference>
<dbReference type="PANTHER" id="PTHR12224:SF0">
    <property type="entry name" value="BETA-1,4-MANNOSYL-GLYCOPROTEIN 4-BETA-N-ACETYLGLUCOSAMINYLTRANSFERASE"/>
    <property type="match status" value="1"/>
</dbReference>
<dbReference type="Proteomes" id="UP000001542">
    <property type="component" value="Unassembled WGS sequence"/>
</dbReference>
<organism evidence="1 2">
    <name type="scientific">Trichomonas vaginalis (strain ATCC PRA-98 / G3)</name>
    <dbReference type="NCBI Taxonomy" id="412133"/>
    <lineage>
        <taxon>Eukaryota</taxon>
        <taxon>Metamonada</taxon>
        <taxon>Parabasalia</taxon>
        <taxon>Trichomonadida</taxon>
        <taxon>Trichomonadidae</taxon>
        <taxon>Trichomonas</taxon>
    </lineage>
</organism>
<dbReference type="VEuPathDB" id="TrichDB:TVAG_185990"/>
<dbReference type="KEGG" id="tva:5468853"/>
<evidence type="ECO:0000313" key="1">
    <source>
        <dbReference type="EMBL" id="EAY23291.1"/>
    </source>
</evidence>
<dbReference type="AlphaFoldDB" id="A2D8P2"/>
<dbReference type="PANTHER" id="PTHR12224">
    <property type="entry name" value="BETA-1,4-MANNOSYL-GLYCOPROTEIN BETA-1,4-N-ACETYLGLUCOSAMINYL-TRANSFERASE"/>
    <property type="match status" value="1"/>
</dbReference>
<reference evidence="1" key="1">
    <citation type="submission" date="2006-10" db="EMBL/GenBank/DDBJ databases">
        <authorList>
            <person name="Amadeo P."/>
            <person name="Zhao Q."/>
            <person name="Wortman J."/>
            <person name="Fraser-Liggett C."/>
            <person name="Carlton J."/>
        </authorList>
    </citation>
    <scope>NUCLEOTIDE SEQUENCE</scope>
    <source>
        <strain evidence="1">G3</strain>
    </source>
</reference>
<evidence type="ECO:0000313" key="2">
    <source>
        <dbReference type="Proteomes" id="UP000001542"/>
    </source>
</evidence>
<proteinExistence type="predicted"/>
<dbReference type="GO" id="GO:0016020">
    <property type="term" value="C:membrane"/>
    <property type="evidence" value="ECO:0007669"/>
    <property type="project" value="InterPro"/>
</dbReference>
<dbReference type="RefSeq" id="XP_001584277.1">
    <property type="nucleotide sequence ID" value="XM_001584227.1"/>
</dbReference>
<dbReference type="OrthoDB" id="6474464at2759"/>
<name>A2D8P2_TRIV3</name>
<accession>A2D8P2</accession>
<dbReference type="GO" id="GO:0006044">
    <property type="term" value="P:N-acetylglucosamine metabolic process"/>
    <property type="evidence" value="ECO:0000318"/>
    <property type="project" value="GO_Central"/>
</dbReference>
<reference evidence="1" key="2">
    <citation type="journal article" date="2007" name="Science">
        <title>Draft genome sequence of the sexually transmitted pathogen Trichomonas vaginalis.</title>
        <authorList>
            <person name="Carlton J.M."/>
            <person name="Hirt R.P."/>
            <person name="Silva J.C."/>
            <person name="Delcher A.L."/>
            <person name="Schatz M."/>
            <person name="Zhao Q."/>
            <person name="Wortman J.R."/>
            <person name="Bidwell S.L."/>
            <person name="Alsmark U.C.M."/>
            <person name="Besteiro S."/>
            <person name="Sicheritz-Ponten T."/>
            <person name="Noel C.J."/>
            <person name="Dacks J.B."/>
            <person name="Foster P.G."/>
            <person name="Simillion C."/>
            <person name="Van de Peer Y."/>
            <person name="Miranda-Saavedra D."/>
            <person name="Barton G.J."/>
            <person name="Westrop G.D."/>
            <person name="Mueller S."/>
            <person name="Dessi D."/>
            <person name="Fiori P.L."/>
            <person name="Ren Q."/>
            <person name="Paulsen I."/>
            <person name="Zhang H."/>
            <person name="Bastida-Corcuera F.D."/>
            <person name="Simoes-Barbosa A."/>
            <person name="Brown M.T."/>
            <person name="Hayes R.D."/>
            <person name="Mukherjee M."/>
            <person name="Okumura C.Y."/>
            <person name="Schneider R."/>
            <person name="Smith A.J."/>
            <person name="Vanacova S."/>
            <person name="Villalvazo M."/>
            <person name="Haas B.J."/>
            <person name="Pertea M."/>
            <person name="Feldblyum T.V."/>
            <person name="Utterback T.R."/>
            <person name="Shu C.L."/>
            <person name="Osoegawa K."/>
            <person name="de Jong P.J."/>
            <person name="Hrdy I."/>
            <person name="Horvathova L."/>
            <person name="Zubacova Z."/>
            <person name="Dolezal P."/>
            <person name="Malik S.B."/>
            <person name="Logsdon J.M. Jr."/>
            <person name="Henze K."/>
            <person name="Gupta A."/>
            <person name="Wang C.C."/>
            <person name="Dunne R.L."/>
            <person name="Upcroft J.A."/>
            <person name="Upcroft P."/>
            <person name="White O."/>
            <person name="Salzberg S.L."/>
            <person name="Tang P."/>
            <person name="Chiu C.-H."/>
            <person name="Lee Y.-S."/>
            <person name="Embley T.M."/>
            <person name="Coombs G.H."/>
            <person name="Mottram J.C."/>
            <person name="Tachezy J."/>
            <person name="Fraser-Liggett C.M."/>
            <person name="Johnson P.J."/>
        </authorList>
    </citation>
    <scope>NUCLEOTIDE SEQUENCE [LARGE SCALE GENOMIC DNA]</scope>
    <source>
        <strain evidence="1">G3</strain>
    </source>
</reference>
<dbReference type="GO" id="GO:0016757">
    <property type="term" value="F:glycosyltransferase activity"/>
    <property type="evidence" value="ECO:0000318"/>
    <property type="project" value="GO_Central"/>
</dbReference>
<sequence length="282" mass="33709">MLYIRLWRLDPYVDKFIIYAGGTSFSGNKRNLSTYPFEKEISQYESKIHWITEDAGCTLLDSKLFKGTWCRENSARSAIYPALKQYGPNQEDFIIFSDLDEIPIRYAMEILQLEPPETGYVLGGYSSSPNFFSLIERWDLVRYFRWFKDFDRMSEARGFNFSLFYIFPAATHCTSCFDTYEKYQNKLQTFSHKSLNKKPYNTPNFIFKQNYCRTNIWGKRFEENFSNLRYLVPKHPKLRYLLDPTFMLDPNRTTYREFEYLSLCSGDNYNRNPLDDFTIGWD</sequence>
<dbReference type="Pfam" id="PF04724">
    <property type="entry name" value="Glyco_transf_17"/>
    <property type="match status" value="1"/>
</dbReference>